<dbReference type="GO" id="GO:0009765">
    <property type="term" value="P:photosynthesis, light harvesting"/>
    <property type="evidence" value="ECO:0007669"/>
    <property type="project" value="InterPro"/>
</dbReference>
<feature type="binding site" evidence="7">
    <location>
        <position position="181"/>
    </location>
    <ligand>
        <name>chlorophyll a</name>
        <dbReference type="ChEBI" id="CHEBI:58416"/>
        <label>1</label>
    </ligand>
</feature>
<evidence type="ECO:0000256" key="4">
    <source>
        <dbReference type="ARBA" id="ARBA00022528"/>
    </source>
</evidence>
<evidence type="ECO:0008006" key="10">
    <source>
        <dbReference type="Google" id="ProtNLM"/>
    </source>
</evidence>
<dbReference type="AlphaFoldDB" id="A0A7S2HPU7"/>
<feature type="binding site" evidence="7">
    <location>
        <position position="177"/>
    </location>
    <ligand>
        <name>chlorophyll a</name>
        <dbReference type="ChEBI" id="CHEBI:58416"/>
        <label>1</label>
    </ligand>
</feature>
<feature type="binding site" evidence="7">
    <location>
        <position position="77"/>
    </location>
    <ligand>
        <name>chlorophyll a</name>
        <dbReference type="ChEBI" id="CHEBI:58416"/>
        <label>1</label>
    </ligand>
</feature>
<evidence type="ECO:0000256" key="6">
    <source>
        <dbReference type="ARBA" id="ARBA00022640"/>
    </source>
</evidence>
<evidence type="ECO:0000256" key="2">
    <source>
        <dbReference type="ARBA" id="ARBA00004229"/>
    </source>
</evidence>
<feature type="binding site" evidence="7">
    <location>
        <position position="58"/>
    </location>
    <ligand>
        <name>chlorophyll a</name>
        <dbReference type="ChEBI" id="CHEBI:58416"/>
        <label>1</label>
    </ligand>
</feature>
<name>A0A7S2HPU7_9STRA</name>
<comment type="similarity">
    <text evidence="3">Belongs to the fucoxanthin chlorophyll protein family.</text>
</comment>
<feature type="binding site" description="axial binding residue" evidence="7">
    <location>
        <position position="82"/>
    </location>
    <ligand>
        <name>chlorophyll b</name>
        <dbReference type="ChEBI" id="CHEBI:61721"/>
        <label>1</label>
    </ligand>
    <ligandPart>
        <name>Mg</name>
        <dbReference type="ChEBI" id="CHEBI:25107"/>
    </ligandPart>
</feature>
<feature type="signal peptide" evidence="8">
    <location>
        <begin position="1"/>
        <end position="18"/>
    </location>
</feature>
<dbReference type="GO" id="GO:0016020">
    <property type="term" value="C:membrane"/>
    <property type="evidence" value="ECO:0007669"/>
    <property type="project" value="InterPro"/>
</dbReference>
<evidence type="ECO:0000256" key="5">
    <source>
        <dbReference type="ARBA" id="ARBA00022531"/>
    </source>
</evidence>
<keyword evidence="4" id="KW-0150">Chloroplast</keyword>
<keyword evidence="5" id="KW-0602">Photosynthesis</keyword>
<feature type="chain" id="PRO_5031571824" description="Plastid light harvesting protein" evidence="8">
    <location>
        <begin position="19"/>
        <end position="215"/>
    </location>
</feature>
<dbReference type="GO" id="GO:0016168">
    <property type="term" value="F:chlorophyll binding"/>
    <property type="evidence" value="ECO:0007669"/>
    <property type="project" value="UniProtKB-KW"/>
</dbReference>
<accession>A0A7S2HPU7</accession>
<keyword evidence="8" id="KW-0732">Signal</keyword>
<keyword evidence="7" id="KW-0148">Chlorophyll</keyword>
<dbReference type="EMBL" id="HBGS01063311">
    <property type="protein sequence ID" value="CAD9496719.1"/>
    <property type="molecule type" value="Transcribed_RNA"/>
</dbReference>
<feature type="binding site" description="axial binding residue" evidence="7">
    <location>
        <position position="141"/>
    </location>
    <ligand>
        <name>chlorophyll b</name>
        <dbReference type="ChEBI" id="CHEBI:61721"/>
        <label>1</label>
    </ligand>
    <ligandPart>
        <name>Mg</name>
        <dbReference type="ChEBI" id="CHEBI:25107"/>
    </ligandPart>
</feature>
<proteinExistence type="inferred from homology"/>
<dbReference type="GO" id="GO:0009507">
    <property type="term" value="C:chloroplast"/>
    <property type="evidence" value="ECO:0007669"/>
    <property type="project" value="UniProtKB-SubCell"/>
</dbReference>
<comment type="function">
    <text evidence="1">The light-harvesting complex (LHC) functions as a light receptor, it captures and delivers excitation energy to photosystems with which it is closely associated. Energy is transferred from the carotenoid and chlorophyll C (or B) to chlorophyll A and the photosynthetic reaction centers where it is used to synthesize ATP and reducing power.</text>
</comment>
<dbReference type="InterPro" id="IPR022796">
    <property type="entry name" value="Chloroa_b-bind"/>
</dbReference>
<sequence length="215" mass="22788">MAVKIIVAALALIGAANAFSGPRVMGTKQTIRMGLDTPIGGPQGGMDEIGITAPVGFWDPFGYSTSAEKFRRYRCVEIKHSRVAMAATLGYIVQETGARFPGYLSNTPAIKFEDVPNGLAAISKVPGLGWCQIILAAAVLEAGPFKQSDDAAPGDFGLKYFGVKYPDGDEKADKLNKELNNGRLAMMGIMGMLVEDKLTGSFLPLGVPGVDQMTL</sequence>
<dbReference type="SUPFAM" id="SSF103511">
    <property type="entry name" value="Chlorophyll a-b binding protein"/>
    <property type="match status" value="1"/>
</dbReference>
<organism evidence="9">
    <name type="scientific">Octactis speculum</name>
    <dbReference type="NCBI Taxonomy" id="3111310"/>
    <lineage>
        <taxon>Eukaryota</taxon>
        <taxon>Sar</taxon>
        <taxon>Stramenopiles</taxon>
        <taxon>Ochrophyta</taxon>
        <taxon>Dictyochophyceae</taxon>
        <taxon>Dictyochales</taxon>
        <taxon>Dictyochaceae</taxon>
        <taxon>Octactis</taxon>
    </lineage>
</organism>
<feature type="binding site" evidence="7">
    <location>
        <position position="64"/>
    </location>
    <ligand>
        <name>chlorophyll a</name>
        <dbReference type="ChEBI" id="CHEBI:58416"/>
        <label>1</label>
    </ligand>
</feature>
<evidence type="ECO:0000313" key="9">
    <source>
        <dbReference type="EMBL" id="CAD9496719.1"/>
    </source>
</evidence>
<feature type="binding site" evidence="7">
    <location>
        <position position="80"/>
    </location>
    <ligand>
        <name>chlorophyll a</name>
        <dbReference type="ChEBI" id="CHEBI:58416"/>
        <label>1</label>
    </ligand>
</feature>
<comment type="subcellular location">
    <subcellularLocation>
        <location evidence="2">Plastid</location>
        <location evidence="2">Chloroplast</location>
    </subcellularLocation>
</comment>
<gene>
    <name evidence="9" type="ORF">DSPE1174_LOCUS32995</name>
</gene>
<protein>
    <recommendedName>
        <fullName evidence="10">Plastid light harvesting protein</fullName>
    </recommendedName>
</protein>
<evidence type="ECO:0000256" key="7">
    <source>
        <dbReference type="PIRSR" id="PIRSR601344-1"/>
    </source>
</evidence>
<evidence type="ECO:0000256" key="1">
    <source>
        <dbReference type="ARBA" id="ARBA00004022"/>
    </source>
</evidence>
<keyword evidence="7" id="KW-0157">Chromophore</keyword>
<evidence type="ECO:0000256" key="8">
    <source>
        <dbReference type="SAM" id="SignalP"/>
    </source>
</evidence>
<dbReference type="InterPro" id="IPR001344">
    <property type="entry name" value="Chloro_AB-bd_pln"/>
</dbReference>
<dbReference type="PANTHER" id="PTHR21649">
    <property type="entry name" value="CHLOROPHYLL A/B BINDING PROTEIN"/>
    <property type="match status" value="1"/>
</dbReference>
<keyword evidence="6" id="KW-0934">Plastid</keyword>
<dbReference type="Pfam" id="PF00504">
    <property type="entry name" value="Chloroa_b-bind"/>
    <property type="match status" value="1"/>
</dbReference>
<feature type="binding site" evidence="7">
    <location>
        <position position="183"/>
    </location>
    <ligand>
        <name>chlorophyll a</name>
        <dbReference type="ChEBI" id="CHEBI:58416"/>
        <label>1</label>
    </ligand>
</feature>
<dbReference type="Gene3D" id="1.10.3460.10">
    <property type="entry name" value="Chlorophyll a/b binding protein domain"/>
    <property type="match status" value="1"/>
</dbReference>
<evidence type="ECO:0000256" key="3">
    <source>
        <dbReference type="ARBA" id="ARBA00005933"/>
    </source>
</evidence>
<feature type="binding site" evidence="7">
    <location>
        <position position="178"/>
    </location>
    <ligand>
        <name>chlorophyll a</name>
        <dbReference type="ChEBI" id="CHEBI:58416"/>
        <label>1</label>
    </ligand>
</feature>
<reference evidence="9" key="1">
    <citation type="submission" date="2021-01" db="EMBL/GenBank/DDBJ databases">
        <authorList>
            <person name="Corre E."/>
            <person name="Pelletier E."/>
            <person name="Niang G."/>
            <person name="Scheremetjew M."/>
            <person name="Finn R."/>
            <person name="Kale V."/>
            <person name="Holt S."/>
            <person name="Cochrane G."/>
            <person name="Meng A."/>
            <person name="Brown T."/>
            <person name="Cohen L."/>
        </authorList>
    </citation>
    <scope>NUCLEOTIDE SEQUENCE</scope>
    <source>
        <strain evidence="9">CCMP1381</strain>
    </source>
</reference>